<evidence type="ECO:0000256" key="6">
    <source>
        <dbReference type="ARBA" id="ARBA00022917"/>
    </source>
</evidence>
<dbReference type="PIRSF" id="PIRSF001549">
    <property type="entry name" value="His-tRNA_synth"/>
    <property type="match status" value="1"/>
</dbReference>
<dbReference type="FunFam" id="3.40.50.800:FF:000008">
    <property type="entry name" value="histidine--tRNA ligase, cytoplasmic isoform X1"/>
    <property type="match status" value="1"/>
</dbReference>
<dbReference type="GO" id="GO:0006427">
    <property type="term" value="P:histidyl-tRNA aminoacylation"/>
    <property type="evidence" value="ECO:0007669"/>
    <property type="project" value="TreeGrafter"/>
</dbReference>
<keyword evidence="7" id="KW-0030">Aminoacyl-tRNA synthetase</keyword>
<dbReference type="GO" id="GO:0003723">
    <property type="term" value="F:RNA binding"/>
    <property type="evidence" value="ECO:0007669"/>
    <property type="project" value="TreeGrafter"/>
</dbReference>
<sequence>MPLTQRLLCSSFPTSPQGTRDYSPKQMAIRERVFNAIITCFKRHGAEVIDTPVFELKETLTGKYGEDSKLIYDLKDQGGELLSLRYDLTVPFARYLAMNKITNIKRYHIAKVYRRDNPAMTRGRYREFYQCDFDIAGQFDPMIPDAECLKIVHEILSDLQLGDFLIKVNDRRILDGMFAVCGVPDSKFRTICSTVDKLDKVRAGALGCNCCCWSFSESLSVWRLLQDPKLSQNKLAKEGLGDMKLLFEYLTLIGIERIFSILEQRVEASEEKIRTTETQVLVASAQKKLLEERLKLISELWDAGIKAEVLYKKNPKLLSQLQYCEDTGIPLVAIVGEQELKDGVVKLRVVATREEVNVRRESLVEEIRMRTSRP</sequence>
<evidence type="ECO:0000256" key="4">
    <source>
        <dbReference type="ARBA" id="ARBA00022741"/>
    </source>
</evidence>
<feature type="binding site" evidence="9">
    <location>
        <position position="114"/>
    </location>
    <ligand>
        <name>L-histidine</name>
        <dbReference type="ChEBI" id="CHEBI:57595"/>
    </ligand>
</feature>
<dbReference type="SUPFAM" id="SSF52954">
    <property type="entry name" value="Class II aaRS ABD-related"/>
    <property type="match status" value="1"/>
</dbReference>
<evidence type="ECO:0000256" key="5">
    <source>
        <dbReference type="ARBA" id="ARBA00022840"/>
    </source>
</evidence>
<dbReference type="Gene3D" id="3.30.930.10">
    <property type="entry name" value="Bira Bifunctional Protein, Domain 2"/>
    <property type="match status" value="1"/>
</dbReference>
<dbReference type="GO" id="GO:0032543">
    <property type="term" value="P:mitochondrial translation"/>
    <property type="evidence" value="ECO:0007669"/>
    <property type="project" value="TreeGrafter"/>
</dbReference>
<dbReference type="GO" id="GO:0004821">
    <property type="term" value="F:histidine-tRNA ligase activity"/>
    <property type="evidence" value="ECO:0007669"/>
    <property type="project" value="UniProtKB-EC"/>
</dbReference>
<dbReference type="PANTHER" id="PTHR11476:SF7">
    <property type="entry name" value="HISTIDINE--TRNA LIGASE"/>
    <property type="match status" value="1"/>
</dbReference>
<dbReference type="Pfam" id="PF03129">
    <property type="entry name" value="HGTP_anticodon"/>
    <property type="match status" value="1"/>
</dbReference>
<dbReference type="InterPro" id="IPR033656">
    <property type="entry name" value="HisRS_anticodon"/>
</dbReference>
<evidence type="ECO:0000256" key="1">
    <source>
        <dbReference type="ARBA" id="ARBA00008226"/>
    </source>
</evidence>
<keyword evidence="5" id="KW-0067">ATP-binding</keyword>
<dbReference type="InterPro" id="IPR004516">
    <property type="entry name" value="HisRS/HisZ"/>
</dbReference>
<evidence type="ECO:0000256" key="7">
    <source>
        <dbReference type="ARBA" id="ARBA00023146"/>
    </source>
</evidence>
<comment type="catalytic activity">
    <reaction evidence="8">
        <text>tRNA(His) + L-histidine + ATP = L-histidyl-tRNA(His) + AMP + diphosphate + H(+)</text>
        <dbReference type="Rhea" id="RHEA:17313"/>
        <dbReference type="Rhea" id="RHEA-COMP:9665"/>
        <dbReference type="Rhea" id="RHEA-COMP:9689"/>
        <dbReference type="ChEBI" id="CHEBI:15378"/>
        <dbReference type="ChEBI" id="CHEBI:30616"/>
        <dbReference type="ChEBI" id="CHEBI:33019"/>
        <dbReference type="ChEBI" id="CHEBI:57595"/>
        <dbReference type="ChEBI" id="CHEBI:78442"/>
        <dbReference type="ChEBI" id="CHEBI:78527"/>
        <dbReference type="ChEBI" id="CHEBI:456215"/>
        <dbReference type="EC" id="6.1.1.21"/>
    </reaction>
</comment>
<reference evidence="11" key="2">
    <citation type="submission" date="2025-09" db="UniProtKB">
        <authorList>
            <consortium name="Ensembl"/>
        </authorList>
    </citation>
    <scope>IDENTIFICATION</scope>
</reference>
<comment type="similarity">
    <text evidence="1">Belongs to the class-II aminoacyl-tRNA synthetase family.</text>
</comment>
<keyword evidence="3" id="KW-0436">Ligase</keyword>
<feature type="domain" description="Aminoacyl-transfer RNA synthetases class-II family profile" evidence="10">
    <location>
        <begin position="1"/>
        <end position="323"/>
    </location>
</feature>
<dbReference type="GO" id="GO:0005829">
    <property type="term" value="C:cytosol"/>
    <property type="evidence" value="ECO:0007669"/>
    <property type="project" value="TreeGrafter"/>
</dbReference>
<dbReference type="InterPro" id="IPR036621">
    <property type="entry name" value="Anticodon-bd_dom_sf"/>
</dbReference>
<protein>
    <recommendedName>
        <fullName evidence="2">histidine--tRNA ligase</fullName>
        <ecNumber evidence="2">6.1.1.21</ecNumber>
    </recommendedName>
</protein>
<feature type="binding site" evidence="9">
    <location>
        <begin position="87"/>
        <end position="89"/>
    </location>
    <ligand>
        <name>L-histidine</name>
        <dbReference type="ChEBI" id="CHEBI:57595"/>
    </ligand>
</feature>
<keyword evidence="4" id="KW-0547">Nucleotide-binding</keyword>
<keyword evidence="6" id="KW-0648">Protein biosynthesis</keyword>
<dbReference type="InterPro" id="IPR041715">
    <property type="entry name" value="HisRS-like_core"/>
</dbReference>
<dbReference type="CDD" id="cd00773">
    <property type="entry name" value="HisRS-like_core"/>
    <property type="match status" value="1"/>
</dbReference>
<dbReference type="PANTHER" id="PTHR11476">
    <property type="entry name" value="HISTIDYL-TRNA SYNTHETASE"/>
    <property type="match status" value="1"/>
</dbReference>
<dbReference type="CDD" id="cd00859">
    <property type="entry name" value="HisRS_anticodon"/>
    <property type="match status" value="1"/>
</dbReference>
<organism evidence="11 12">
    <name type="scientific">Bubo bubo</name>
    <name type="common">Eurasian eagle-owl</name>
    <name type="synonym">Strix bubo</name>
    <dbReference type="NCBI Taxonomy" id="30461"/>
    <lineage>
        <taxon>Eukaryota</taxon>
        <taxon>Metazoa</taxon>
        <taxon>Chordata</taxon>
        <taxon>Craniata</taxon>
        <taxon>Vertebrata</taxon>
        <taxon>Euteleostomi</taxon>
        <taxon>Archelosauria</taxon>
        <taxon>Archosauria</taxon>
        <taxon>Dinosauria</taxon>
        <taxon>Saurischia</taxon>
        <taxon>Theropoda</taxon>
        <taxon>Coelurosauria</taxon>
        <taxon>Aves</taxon>
        <taxon>Neognathae</taxon>
        <taxon>Neoaves</taxon>
        <taxon>Telluraves</taxon>
        <taxon>Strigiformes</taxon>
        <taxon>Strigidae</taxon>
        <taxon>Bubo</taxon>
    </lineage>
</organism>
<evidence type="ECO:0000256" key="2">
    <source>
        <dbReference type="ARBA" id="ARBA00012815"/>
    </source>
</evidence>
<feature type="binding site" evidence="9">
    <location>
        <position position="130"/>
    </location>
    <ligand>
        <name>L-histidine</name>
        <dbReference type="ChEBI" id="CHEBI:57595"/>
    </ligand>
</feature>
<evidence type="ECO:0000256" key="9">
    <source>
        <dbReference type="PIRSR" id="PIRSR001549-1"/>
    </source>
</evidence>
<dbReference type="InterPro" id="IPR045864">
    <property type="entry name" value="aa-tRNA-synth_II/BPL/LPL"/>
</dbReference>
<dbReference type="Proteomes" id="UP000694567">
    <property type="component" value="Unplaced"/>
</dbReference>
<dbReference type="InterPro" id="IPR004154">
    <property type="entry name" value="Anticodon-bd"/>
</dbReference>
<evidence type="ECO:0000256" key="3">
    <source>
        <dbReference type="ARBA" id="ARBA00022598"/>
    </source>
</evidence>
<dbReference type="GO" id="GO:0005739">
    <property type="term" value="C:mitochondrion"/>
    <property type="evidence" value="ECO:0007669"/>
    <property type="project" value="TreeGrafter"/>
</dbReference>
<evidence type="ECO:0000313" key="11">
    <source>
        <dbReference type="Ensembl" id="ENSBOBP00000022424.1"/>
    </source>
</evidence>
<dbReference type="InterPro" id="IPR006195">
    <property type="entry name" value="aa-tRNA-synth_II"/>
</dbReference>
<keyword evidence="12" id="KW-1185">Reference proteome</keyword>
<accession>A0A8C0FP34</accession>
<dbReference type="Ensembl" id="ENSBOBT00000022931.1">
    <property type="protein sequence ID" value="ENSBOBP00000022424.1"/>
    <property type="gene ID" value="ENSBOBG00000013487.1"/>
</dbReference>
<reference evidence="11" key="1">
    <citation type="submission" date="2025-08" db="UniProtKB">
        <authorList>
            <consortium name="Ensembl"/>
        </authorList>
    </citation>
    <scope>IDENTIFICATION</scope>
</reference>
<dbReference type="GO" id="GO:0042802">
    <property type="term" value="F:identical protein binding"/>
    <property type="evidence" value="ECO:0007669"/>
    <property type="project" value="TreeGrafter"/>
</dbReference>
<proteinExistence type="inferred from homology"/>
<dbReference type="GO" id="GO:0005524">
    <property type="term" value="F:ATP binding"/>
    <property type="evidence" value="ECO:0007669"/>
    <property type="project" value="UniProtKB-KW"/>
</dbReference>
<name>A0A8C0FP34_BUBBB</name>
<dbReference type="Pfam" id="PF13393">
    <property type="entry name" value="tRNA-synt_His"/>
    <property type="match status" value="1"/>
</dbReference>
<evidence type="ECO:0000259" key="10">
    <source>
        <dbReference type="PROSITE" id="PS50862"/>
    </source>
</evidence>
<evidence type="ECO:0000313" key="12">
    <source>
        <dbReference type="Proteomes" id="UP000694567"/>
    </source>
</evidence>
<dbReference type="SUPFAM" id="SSF55681">
    <property type="entry name" value="Class II aaRS and biotin synthetases"/>
    <property type="match status" value="1"/>
</dbReference>
<dbReference type="AlphaFoldDB" id="A0A8C0FP34"/>
<evidence type="ECO:0000256" key="8">
    <source>
        <dbReference type="ARBA" id="ARBA00047639"/>
    </source>
</evidence>
<dbReference type="EC" id="6.1.1.21" evidence="2"/>
<dbReference type="PROSITE" id="PS50862">
    <property type="entry name" value="AA_TRNA_LIGASE_II"/>
    <property type="match status" value="1"/>
</dbReference>
<feature type="binding site" evidence="9">
    <location>
        <position position="134"/>
    </location>
    <ligand>
        <name>L-histidine</name>
        <dbReference type="ChEBI" id="CHEBI:57595"/>
    </ligand>
</feature>
<dbReference type="Gene3D" id="3.40.50.800">
    <property type="entry name" value="Anticodon-binding domain"/>
    <property type="match status" value="1"/>
</dbReference>